<proteinExistence type="predicted"/>
<dbReference type="InterPro" id="IPR006439">
    <property type="entry name" value="HAD-SF_hydro_IA"/>
</dbReference>
<keyword evidence="1" id="KW-0378">Hydrolase</keyword>
<dbReference type="Proteomes" id="UP000250369">
    <property type="component" value="Unassembled WGS sequence"/>
</dbReference>
<dbReference type="EMBL" id="QMFB01000014">
    <property type="protein sequence ID" value="RAV19020.1"/>
    <property type="molecule type" value="Genomic_DNA"/>
</dbReference>
<organism evidence="2 3">
    <name type="scientific">Paenibacillus contaminans</name>
    <dbReference type="NCBI Taxonomy" id="450362"/>
    <lineage>
        <taxon>Bacteria</taxon>
        <taxon>Bacillati</taxon>
        <taxon>Bacillota</taxon>
        <taxon>Bacilli</taxon>
        <taxon>Bacillales</taxon>
        <taxon>Paenibacillaceae</taxon>
        <taxon>Paenibacillus</taxon>
    </lineage>
</organism>
<evidence type="ECO:0000313" key="2">
    <source>
        <dbReference type="EMBL" id="RAV19020.1"/>
    </source>
</evidence>
<gene>
    <name evidence="2" type="ORF">DQG23_23025</name>
</gene>
<dbReference type="InterPro" id="IPR023214">
    <property type="entry name" value="HAD_sf"/>
</dbReference>
<dbReference type="GO" id="GO:0016787">
    <property type="term" value="F:hydrolase activity"/>
    <property type="evidence" value="ECO:0007669"/>
    <property type="project" value="UniProtKB-KW"/>
</dbReference>
<dbReference type="SFLD" id="SFLDS00003">
    <property type="entry name" value="Haloacid_Dehalogenase"/>
    <property type="match status" value="1"/>
</dbReference>
<accession>A0A329MGU9</accession>
<dbReference type="PANTHER" id="PTHR43316">
    <property type="entry name" value="HYDROLASE, HALOACID DELAHOGENASE-RELATED"/>
    <property type="match status" value="1"/>
</dbReference>
<dbReference type="Pfam" id="PF00702">
    <property type="entry name" value="Hydrolase"/>
    <property type="match status" value="1"/>
</dbReference>
<keyword evidence="3" id="KW-1185">Reference proteome</keyword>
<dbReference type="Gene3D" id="1.10.150.750">
    <property type="match status" value="1"/>
</dbReference>
<comment type="caution">
    <text evidence="2">The sequence shown here is derived from an EMBL/GenBank/DDBJ whole genome shotgun (WGS) entry which is preliminary data.</text>
</comment>
<dbReference type="PRINTS" id="PR00413">
    <property type="entry name" value="HADHALOGNASE"/>
</dbReference>
<evidence type="ECO:0008006" key="4">
    <source>
        <dbReference type="Google" id="ProtNLM"/>
    </source>
</evidence>
<dbReference type="InterPro" id="IPR036412">
    <property type="entry name" value="HAD-like_sf"/>
</dbReference>
<protein>
    <recommendedName>
        <fullName evidence="4">HAD family hydrolase</fullName>
    </recommendedName>
</protein>
<evidence type="ECO:0000256" key="1">
    <source>
        <dbReference type="ARBA" id="ARBA00022801"/>
    </source>
</evidence>
<reference evidence="2 3" key="1">
    <citation type="journal article" date="2009" name="Int. J. Syst. Evol. Microbiol.">
        <title>Paenibacillus contaminans sp. nov., isolated from a contaminated laboratory plate.</title>
        <authorList>
            <person name="Chou J.H."/>
            <person name="Lee J.H."/>
            <person name="Lin M.C."/>
            <person name="Chang P.S."/>
            <person name="Arun A.B."/>
            <person name="Young C.C."/>
            <person name="Chen W.M."/>
        </authorList>
    </citation>
    <scope>NUCLEOTIDE SEQUENCE [LARGE SCALE GENOMIC DNA]</scope>
    <source>
        <strain evidence="2 3">CKOBP-6</strain>
    </source>
</reference>
<sequence>MVEHSGLLGFAVRLIIIMRRGLLLITTIVFDCYGTLIDTGKGSMTAVEQILGSRQSDMDPKPFYETWKRNHHELCRSGIFQAESDIFRIGLAQTYEAFNIQGDPELDVRYMLNTLGKRAVFPEVPAVLAELSTRFRLAVGSNSDHEPLLADLSRNGLDIGPIFSSESLRVYKPSVEFFAKILESLDCRPSEVVYVGDAQIEDVKGPSALGIRSVWINRKNDKRLHSIPEPLSECSDFKELLRTSLDF</sequence>
<dbReference type="NCBIfam" id="TIGR01549">
    <property type="entry name" value="HAD-SF-IA-v1"/>
    <property type="match status" value="1"/>
</dbReference>
<dbReference type="SFLD" id="SFLDG01129">
    <property type="entry name" value="C1.5:_HAD__Beta-PGM__Phosphata"/>
    <property type="match status" value="1"/>
</dbReference>
<dbReference type="SUPFAM" id="SSF56784">
    <property type="entry name" value="HAD-like"/>
    <property type="match status" value="1"/>
</dbReference>
<dbReference type="InterPro" id="IPR051540">
    <property type="entry name" value="S-2-haloacid_dehalogenase"/>
</dbReference>
<name>A0A329MGU9_9BACL</name>
<evidence type="ECO:0000313" key="3">
    <source>
        <dbReference type="Proteomes" id="UP000250369"/>
    </source>
</evidence>
<dbReference type="AlphaFoldDB" id="A0A329MGU9"/>
<dbReference type="PANTHER" id="PTHR43316:SF3">
    <property type="entry name" value="HALOACID DEHALOGENASE, TYPE II (AFU_ORTHOLOGUE AFUA_2G07750)-RELATED"/>
    <property type="match status" value="1"/>
</dbReference>
<dbReference type="Gene3D" id="3.40.50.1000">
    <property type="entry name" value="HAD superfamily/HAD-like"/>
    <property type="match status" value="1"/>
</dbReference>